<name>X0HU02_FUSOX</name>
<keyword evidence="6" id="KW-0539">Nucleus</keyword>
<organism evidence="9">
    <name type="scientific">Fusarium oxysporum f. sp. conglutinans race 2 54008</name>
    <dbReference type="NCBI Taxonomy" id="1089457"/>
    <lineage>
        <taxon>Eukaryota</taxon>
        <taxon>Fungi</taxon>
        <taxon>Dikarya</taxon>
        <taxon>Ascomycota</taxon>
        <taxon>Pezizomycotina</taxon>
        <taxon>Sordariomycetes</taxon>
        <taxon>Hypocreomycetidae</taxon>
        <taxon>Hypocreales</taxon>
        <taxon>Nectriaceae</taxon>
        <taxon>Fusarium</taxon>
        <taxon>Fusarium oxysporum species complex</taxon>
    </lineage>
</organism>
<dbReference type="OrthoDB" id="1919336at2759"/>
<evidence type="ECO:0000256" key="5">
    <source>
        <dbReference type="ARBA" id="ARBA00023163"/>
    </source>
</evidence>
<dbReference type="GO" id="GO:0003677">
    <property type="term" value="F:DNA binding"/>
    <property type="evidence" value="ECO:0007669"/>
    <property type="project" value="UniProtKB-KW"/>
</dbReference>
<reference evidence="9" key="1">
    <citation type="submission" date="2011-11" db="EMBL/GenBank/DDBJ databases">
        <title>The Genome Sequence of Fusarium oxysporum PHW808.</title>
        <authorList>
            <consortium name="The Broad Institute Genome Sequencing Platform"/>
            <person name="Ma L.-J."/>
            <person name="Gale L.R."/>
            <person name="Schwartz D.C."/>
            <person name="Zhou S."/>
            <person name="Corby-Kistler H."/>
            <person name="Young S.K."/>
            <person name="Zeng Q."/>
            <person name="Gargeya S."/>
            <person name="Fitzgerald M."/>
            <person name="Haas B."/>
            <person name="Abouelleil A."/>
            <person name="Alvarado L."/>
            <person name="Arachchi H.M."/>
            <person name="Berlin A."/>
            <person name="Brown A."/>
            <person name="Chapman S.B."/>
            <person name="Chen Z."/>
            <person name="Dunbar C."/>
            <person name="Freedman E."/>
            <person name="Gearin G."/>
            <person name="Goldberg J."/>
            <person name="Griggs A."/>
            <person name="Gujja S."/>
            <person name="Heiman D."/>
            <person name="Howarth C."/>
            <person name="Larson L."/>
            <person name="Lui A."/>
            <person name="MacDonald P.J.P."/>
            <person name="Montmayeur A."/>
            <person name="Murphy C."/>
            <person name="Neiman D."/>
            <person name="Pearson M."/>
            <person name="Priest M."/>
            <person name="Roberts A."/>
            <person name="Saif S."/>
            <person name="Shea T."/>
            <person name="Shenoy N."/>
            <person name="Sisk P."/>
            <person name="Stolte C."/>
            <person name="Sykes S."/>
            <person name="Wortman J."/>
            <person name="Nusbaum C."/>
            <person name="Birren B."/>
        </authorList>
    </citation>
    <scope>NUCLEOTIDE SEQUENCE [LARGE SCALE GENOMIC DNA]</scope>
    <source>
        <strain evidence="9">54008</strain>
    </source>
</reference>
<keyword evidence="2" id="KW-0862">Zinc</keyword>
<dbReference type="PANTHER" id="PTHR36206">
    <property type="entry name" value="ASPERCRYPTIN BIOSYNTHESIS CLUSTER-SPECIFIC TRANSCRIPTION REGULATOR ATNN-RELATED"/>
    <property type="match status" value="1"/>
</dbReference>
<dbReference type="HOGENOM" id="CLU_806631_0_0_1"/>
<dbReference type="AlphaFoldDB" id="X0HU02"/>
<gene>
    <name evidence="9" type="ORF">FOPG_19087</name>
</gene>
<dbReference type="PROSITE" id="PS50048">
    <property type="entry name" value="ZN2_CY6_FUNGAL_2"/>
    <property type="match status" value="1"/>
</dbReference>
<feature type="domain" description="Zn(2)-C6 fungal-type" evidence="8">
    <location>
        <begin position="46"/>
        <end position="74"/>
    </location>
</feature>
<dbReference type="GO" id="GO:0008270">
    <property type="term" value="F:zinc ion binding"/>
    <property type="evidence" value="ECO:0007669"/>
    <property type="project" value="InterPro"/>
</dbReference>
<dbReference type="InterPro" id="IPR052360">
    <property type="entry name" value="Transcr_Regulatory_Proteins"/>
</dbReference>
<evidence type="ECO:0000256" key="2">
    <source>
        <dbReference type="ARBA" id="ARBA00022833"/>
    </source>
</evidence>
<dbReference type="Pfam" id="PF00172">
    <property type="entry name" value="Zn_clus"/>
    <property type="match status" value="1"/>
</dbReference>
<feature type="region of interest" description="Disordered" evidence="7">
    <location>
        <begin position="15"/>
        <end position="47"/>
    </location>
</feature>
<dbReference type="CDD" id="cd00067">
    <property type="entry name" value="GAL4"/>
    <property type="match status" value="1"/>
</dbReference>
<evidence type="ECO:0000256" key="3">
    <source>
        <dbReference type="ARBA" id="ARBA00023015"/>
    </source>
</evidence>
<evidence type="ECO:0000259" key="8">
    <source>
        <dbReference type="PROSITE" id="PS50048"/>
    </source>
</evidence>
<evidence type="ECO:0000256" key="1">
    <source>
        <dbReference type="ARBA" id="ARBA00022723"/>
    </source>
</evidence>
<dbReference type="PANTHER" id="PTHR36206:SF4">
    <property type="entry name" value="HYPOTHETICAL CONSERVED PROTEIN (EUROFUNG)-RELATED"/>
    <property type="match status" value="1"/>
</dbReference>
<proteinExistence type="predicted"/>
<dbReference type="InterPro" id="IPR036864">
    <property type="entry name" value="Zn2-C6_fun-type_DNA-bd_sf"/>
</dbReference>
<dbReference type="InterPro" id="IPR001138">
    <property type="entry name" value="Zn2Cys6_DnaBD"/>
</dbReference>
<keyword evidence="5" id="KW-0804">Transcription</keyword>
<keyword evidence="1" id="KW-0479">Metal-binding</keyword>
<sequence>MRPIVPYYQENSALKPPVQPSRILPPRVKKAARRWERAGKPKSRSGCGTCKIRRVKCDENKPICFRCAKGKFDCDGYSNDATDDSTESDGFASGTESPDTSAASTHTSPETETSETSLSTAPTPEPHCCNWPDVPGSSSFCPSSHSVVYFEHFHHHVNLNNGVFSSSELFSSIVLQESLQDECIRNAVFAIGSFLFSGFILSQTSTRMTMADQHRQASLQFYTSALTTFRSHVQSSNEVTHRWLLLMTLLLVIYELLNGDFDAADRLLVSALEVLRPSLATLPSPSVMNSDMLAHTSIQIIGESGPLFIIANLNTSLPTTQETAVVFIHWEDLSLHPDTEACF</sequence>
<feature type="compositionally biased region" description="Low complexity" evidence="7">
    <location>
        <begin position="100"/>
        <end position="122"/>
    </location>
</feature>
<evidence type="ECO:0000313" key="9">
    <source>
        <dbReference type="EMBL" id="EXL64659.1"/>
    </source>
</evidence>
<evidence type="ECO:0000256" key="7">
    <source>
        <dbReference type="SAM" id="MobiDB-lite"/>
    </source>
</evidence>
<dbReference type="EMBL" id="KK033966">
    <property type="protein sequence ID" value="EXL64659.1"/>
    <property type="molecule type" value="Genomic_DNA"/>
</dbReference>
<accession>X0HU02</accession>
<evidence type="ECO:0000256" key="6">
    <source>
        <dbReference type="ARBA" id="ARBA00023242"/>
    </source>
</evidence>
<feature type="region of interest" description="Disordered" evidence="7">
    <location>
        <begin position="83"/>
        <end position="124"/>
    </location>
</feature>
<evidence type="ECO:0000256" key="4">
    <source>
        <dbReference type="ARBA" id="ARBA00023125"/>
    </source>
</evidence>
<protein>
    <recommendedName>
        <fullName evidence="8">Zn(2)-C6 fungal-type domain-containing protein</fullName>
    </recommendedName>
</protein>
<dbReference type="Gene3D" id="4.10.240.10">
    <property type="entry name" value="Zn(2)-C6 fungal-type DNA-binding domain"/>
    <property type="match status" value="1"/>
</dbReference>
<dbReference type="Proteomes" id="UP000030676">
    <property type="component" value="Unassembled WGS sequence"/>
</dbReference>
<reference evidence="9" key="2">
    <citation type="submission" date="2014-03" db="EMBL/GenBank/DDBJ databases">
        <title>The Genome Annotation of Fusarium oxysporum PHW808.</title>
        <authorList>
            <consortium name="The Broad Institute Genomics Platform"/>
            <person name="Ma L.-J."/>
            <person name="Corby-Kistler H."/>
            <person name="Broz K."/>
            <person name="Gale L.R."/>
            <person name="Jonkers W."/>
            <person name="O'Donnell K."/>
            <person name="Ploetz R."/>
            <person name="Steinberg C."/>
            <person name="Schwartz D.C."/>
            <person name="VanEtten H."/>
            <person name="Zhou S."/>
            <person name="Young S.K."/>
            <person name="Zeng Q."/>
            <person name="Gargeya S."/>
            <person name="Fitzgerald M."/>
            <person name="Abouelleil A."/>
            <person name="Alvarado L."/>
            <person name="Chapman S.B."/>
            <person name="Gainer-Dewar J."/>
            <person name="Goldberg J."/>
            <person name="Griggs A."/>
            <person name="Gujja S."/>
            <person name="Hansen M."/>
            <person name="Howarth C."/>
            <person name="Imamovic A."/>
            <person name="Ireland A."/>
            <person name="Larimer J."/>
            <person name="McCowan C."/>
            <person name="Murphy C."/>
            <person name="Pearson M."/>
            <person name="Poon T.W."/>
            <person name="Priest M."/>
            <person name="Roberts A."/>
            <person name="Saif S."/>
            <person name="Shea T."/>
            <person name="Sykes S."/>
            <person name="Wortman J."/>
            <person name="Nusbaum C."/>
            <person name="Birren B."/>
        </authorList>
    </citation>
    <scope>NUCLEOTIDE SEQUENCE</scope>
    <source>
        <strain evidence="9">54008</strain>
    </source>
</reference>
<dbReference type="SMART" id="SM00066">
    <property type="entry name" value="GAL4"/>
    <property type="match status" value="1"/>
</dbReference>
<dbReference type="GO" id="GO:0000981">
    <property type="term" value="F:DNA-binding transcription factor activity, RNA polymerase II-specific"/>
    <property type="evidence" value="ECO:0007669"/>
    <property type="project" value="InterPro"/>
</dbReference>
<dbReference type="PROSITE" id="PS00463">
    <property type="entry name" value="ZN2_CY6_FUNGAL_1"/>
    <property type="match status" value="1"/>
</dbReference>
<dbReference type="SUPFAM" id="SSF57701">
    <property type="entry name" value="Zn2/Cys6 DNA-binding domain"/>
    <property type="match status" value="1"/>
</dbReference>
<keyword evidence="3" id="KW-0805">Transcription regulation</keyword>
<keyword evidence="4" id="KW-0238">DNA-binding</keyword>